<evidence type="ECO:0000313" key="2">
    <source>
        <dbReference type="Proteomes" id="UP000030641"/>
    </source>
</evidence>
<dbReference type="AlphaFoldDB" id="A0A074YLD6"/>
<dbReference type="EMBL" id="KL584752">
    <property type="protein sequence ID" value="KEQ98515.1"/>
    <property type="molecule type" value="Genomic_DNA"/>
</dbReference>
<dbReference type="RefSeq" id="XP_013347088.1">
    <property type="nucleotide sequence ID" value="XM_013491634.1"/>
</dbReference>
<dbReference type="STRING" id="1043005.A0A074YLD6"/>
<dbReference type="Proteomes" id="UP000030641">
    <property type="component" value="Unassembled WGS sequence"/>
</dbReference>
<organism evidence="1 2">
    <name type="scientific">Aureobasidium subglaciale (strain EXF-2481)</name>
    <name type="common">Aureobasidium pullulans var. subglaciale</name>
    <dbReference type="NCBI Taxonomy" id="1043005"/>
    <lineage>
        <taxon>Eukaryota</taxon>
        <taxon>Fungi</taxon>
        <taxon>Dikarya</taxon>
        <taxon>Ascomycota</taxon>
        <taxon>Pezizomycotina</taxon>
        <taxon>Dothideomycetes</taxon>
        <taxon>Dothideomycetidae</taxon>
        <taxon>Dothideales</taxon>
        <taxon>Saccotheciaceae</taxon>
        <taxon>Aureobasidium</taxon>
    </lineage>
</organism>
<dbReference type="HOGENOM" id="CLU_025005_0_1_1"/>
<dbReference type="OrthoDB" id="3645574at2759"/>
<protein>
    <submittedName>
        <fullName evidence="1">Uncharacterized protein</fullName>
    </submittedName>
</protein>
<evidence type="ECO:0000313" key="1">
    <source>
        <dbReference type="EMBL" id="KEQ98515.1"/>
    </source>
</evidence>
<dbReference type="OMA" id="ARCPRHE"/>
<sequence length="245" mass="27998">MTYGSTESFVQDVIRYQDSRMRHQPNAMLDKADGILQLSSLVALRALVPHFFDQTSRHGPFVLSLVDMHQANIFVDDDCNIVGLIDLEFAPVGPIHVTRVPNWLTDRAIDDMKSSNLDEFKAQYDEFVSTLEDEEALQGQDSSYSQRLREDWQTGRFWYLIALASINAFPAIFRDHLYSKFFKGRIDANSNVGALAQLWDEDVDGFITGKLEDYERYKREIGNIFAAARAREVKSKDNGTVTDKE</sequence>
<dbReference type="InParanoid" id="A0A074YLD6"/>
<dbReference type="GeneID" id="25368585"/>
<accession>A0A074YLD6</accession>
<gene>
    <name evidence="1" type="ORF">AUEXF2481DRAFT_492080</name>
</gene>
<reference evidence="1 2" key="1">
    <citation type="journal article" date="2014" name="BMC Genomics">
        <title>Genome sequencing of four Aureobasidium pullulans varieties: biotechnological potential, stress tolerance, and description of new species.</title>
        <authorList>
            <person name="Gostin Ar C."/>
            <person name="Ohm R.A."/>
            <person name="Kogej T."/>
            <person name="Sonjak S."/>
            <person name="Turk M."/>
            <person name="Zajc J."/>
            <person name="Zalar P."/>
            <person name="Grube M."/>
            <person name="Sun H."/>
            <person name="Han J."/>
            <person name="Sharma A."/>
            <person name="Chiniquy J."/>
            <person name="Ngan C.Y."/>
            <person name="Lipzen A."/>
            <person name="Barry K."/>
            <person name="Grigoriev I.V."/>
            <person name="Gunde-Cimerman N."/>
        </authorList>
    </citation>
    <scope>NUCLEOTIDE SEQUENCE [LARGE SCALE GENOMIC DNA]</scope>
    <source>
        <strain evidence="1 2">EXF-2481</strain>
    </source>
</reference>
<dbReference type="InterPro" id="IPR011009">
    <property type="entry name" value="Kinase-like_dom_sf"/>
</dbReference>
<dbReference type="SUPFAM" id="SSF56112">
    <property type="entry name" value="Protein kinase-like (PK-like)"/>
    <property type="match status" value="1"/>
</dbReference>
<keyword evidence="2" id="KW-1185">Reference proteome</keyword>
<proteinExistence type="predicted"/>
<name>A0A074YLD6_AURSE</name>